<evidence type="ECO:0000256" key="8">
    <source>
        <dbReference type="ARBA" id="ARBA00051245"/>
    </source>
</evidence>
<dbReference type="GO" id="GO:0005524">
    <property type="term" value="F:ATP binding"/>
    <property type="evidence" value="ECO:0007669"/>
    <property type="project" value="UniProtKB-KW"/>
</dbReference>
<keyword evidence="11" id="KW-1185">Reference proteome</keyword>
<feature type="domain" description="AAA" evidence="9">
    <location>
        <begin position="36"/>
        <end position="187"/>
    </location>
</feature>
<keyword evidence="3" id="KW-0808">Transferase</keyword>
<dbReference type="InterPro" id="IPR050445">
    <property type="entry name" value="Bact_polysacc_biosynth/exp"/>
</dbReference>
<keyword evidence="5" id="KW-0418">Kinase</keyword>
<dbReference type="EC" id="2.7.10.2" evidence="2"/>
<evidence type="ECO:0000259" key="9">
    <source>
        <dbReference type="Pfam" id="PF13614"/>
    </source>
</evidence>
<name>A0A9W6DIC9_9FIRM</name>
<dbReference type="InterPro" id="IPR025669">
    <property type="entry name" value="AAA_dom"/>
</dbReference>
<dbReference type="AlphaFoldDB" id="A0A9W6DIC9"/>
<dbReference type="GO" id="GO:0042802">
    <property type="term" value="F:identical protein binding"/>
    <property type="evidence" value="ECO:0007669"/>
    <property type="project" value="UniProtKB-ARBA"/>
</dbReference>
<reference evidence="10" key="1">
    <citation type="submission" date="2022-06" db="EMBL/GenBank/DDBJ databases">
        <title>Vallitalea longa sp. nov., an anaerobic bacterium isolated from marine sediment.</title>
        <authorList>
            <person name="Hirano S."/>
            <person name="Terahara T."/>
            <person name="Mori K."/>
            <person name="Hamada M."/>
            <person name="Matsumoto R."/>
            <person name="Kobayashi T."/>
        </authorList>
    </citation>
    <scope>NUCLEOTIDE SEQUENCE</scope>
    <source>
        <strain evidence="10">SH18-1</strain>
    </source>
</reference>
<evidence type="ECO:0000256" key="3">
    <source>
        <dbReference type="ARBA" id="ARBA00022679"/>
    </source>
</evidence>
<dbReference type="RefSeq" id="WP_281819067.1">
    <property type="nucleotide sequence ID" value="NZ_BRLB01000021.1"/>
</dbReference>
<comment type="caution">
    <text evidence="10">The sequence shown here is derived from an EMBL/GenBank/DDBJ whole genome shotgun (WGS) entry which is preliminary data.</text>
</comment>
<dbReference type="EMBL" id="BRLB01000021">
    <property type="protein sequence ID" value="GKX31774.1"/>
    <property type="molecule type" value="Genomic_DNA"/>
</dbReference>
<dbReference type="CDD" id="cd05387">
    <property type="entry name" value="BY-kinase"/>
    <property type="match status" value="1"/>
</dbReference>
<dbReference type="Gene3D" id="3.40.50.300">
    <property type="entry name" value="P-loop containing nucleotide triphosphate hydrolases"/>
    <property type="match status" value="1"/>
</dbReference>
<protein>
    <recommendedName>
        <fullName evidence="2">non-specific protein-tyrosine kinase</fullName>
        <ecNumber evidence="2">2.7.10.2</ecNumber>
    </recommendedName>
</protein>
<dbReference type="FunFam" id="3.40.50.300:FF:000527">
    <property type="entry name" value="Tyrosine-protein kinase etk"/>
    <property type="match status" value="1"/>
</dbReference>
<evidence type="ECO:0000256" key="7">
    <source>
        <dbReference type="ARBA" id="ARBA00023137"/>
    </source>
</evidence>
<dbReference type="InterPro" id="IPR027417">
    <property type="entry name" value="P-loop_NTPase"/>
</dbReference>
<dbReference type="NCBIfam" id="TIGR01007">
    <property type="entry name" value="eps_fam"/>
    <property type="match status" value="1"/>
</dbReference>
<evidence type="ECO:0000256" key="5">
    <source>
        <dbReference type="ARBA" id="ARBA00022777"/>
    </source>
</evidence>
<evidence type="ECO:0000256" key="4">
    <source>
        <dbReference type="ARBA" id="ARBA00022741"/>
    </source>
</evidence>
<evidence type="ECO:0000256" key="1">
    <source>
        <dbReference type="ARBA" id="ARBA00007316"/>
    </source>
</evidence>
<evidence type="ECO:0000313" key="10">
    <source>
        <dbReference type="EMBL" id="GKX31774.1"/>
    </source>
</evidence>
<evidence type="ECO:0000313" key="11">
    <source>
        <dbReference type="Proteomes" id="UP001144256"/>
    </source>
</evidence>
<organism evidence="10 11">
    <name type="scientific">Vallitalea longa</name>
    <dbReference type="NCBI Taxonomy" id="2936439"/>
    <lineage>
        <taxon>Bacteria</taxon>
        <taxon>Bacillati</taxon>
        <taxon>Bacillota</taxon>
        <taxon>Clostridia</taxon>
        <taxon>Lachnospirales</taxon>
        <taxon>Vallitaleaceae</taxon>
        <taxon>Vallitalea</taxon>
    </lineage>
</organism>
<dbReference type="InterPro" id="IPR005702">
    <property type="entry name" value="Wzc-like_C"/>
</dbReference>
<dbReference type="PANTHER" id="PTHR32309">
    <property type="entry name" value="TYROSINE-PROTEIN KINASE"/>
    <property type="match status" value="1"/>
</dbReference>
<dbReference type="GO" id="GO:0005886">
    <property type="term" value="C:plasma membrane"/>
    <property type="evidence" value="ECO:0007669"/>
    <property type="project" value="TreeGrafter"/>
</dbReference>
<proteinExistence type="inferred from homology"/>
<gene>
    <name evidence="10" type="ORF">SH1V18_42540</name>
</gene>
<keyword evidence="6" id="KW-0067">ATP-binding</keyword>
<dbReference type="GO" id="GO:0004715">
    <property type="term" value="F:non-membrane spanning protein tyrosine kinase activity"/>
    <property type="evidence" value="ECO:0007669"/>
    <property type="project" value="UniProtKB-EC"/>
</dbReference>
<evidence type="ECO:0000256" key="6">
    <source>
        <dbReference type="ARBA" id="ARBA00022840"/>
    </source>
</evidence>
<comment type="catalytic activity">
    <reaction evidence="8">
        <text>L-tyrosyl-[protein] + ATP = O-phospho-L-tyrosyl-[protein] + ADP + H(+)</text>
        <dbReference type="Rhea" id="RHEA:10596"/>
        <dbReference type="Rhea" id="RHEA-COMP:10136"/>
        <dbReference type="Rhea" id="RHEA-COMP:20101"/>
        <dbReference type="ChEBI" id="CHEBI:15378"/>
        <dbReference type="ChEBI" id="CHEBI:30616"/>
        <dbReference type="ChEBI" id="CHEBI:46858"/>
        <dbReference type="ChEBI" id="CHEBI:61978"/>
        <dbReference type="ChEBI" id="CHEBI:456216"/>
        <dbReference type="EC" id="2.7.10.2"/>
    </reaction>
</comment>
<sequence length="240" mass="26677">MADNLITFKEPKSPISESYRMVRTNLHYLNIDNKNKAIVVTSSNPGEGKTTTMANLAITMSQAGQKVLLVECDLRKPRVHKTFDLDNNMGLVNVIVENKSVRDVIHKIDSIPNLNIITAGPIPPDPAELLQSTMMKELIDKFKNEYDVVLFDAPPVCSVTDAAILSNLVDGVILVVASGETNIESAKLAKKLLQKVHANILGVVLSKADISKTGGYYYHYYEYGEDATTKKHKKRKHKRK</sequence>
<dbReference type="Pfam" id="PF13614">
    <property type="entry name" value="AAA_31"/>
    <property type="match status" value="1"/>
</dbReference>
<dbReference type="Proteomes" id="UP001144256">
    <property type="component" value="Unassembled WGS sequence"/>
</dbReference>
<comment type="similarity">
    <text evidence="1">Belongs to the CpsD/CapB family.</text>
</comment>
<accession>A0A9W6DIC9</accession>
<evidence type="ECO:0000256" key="2">
    <source>
        <dbReference type="ARBA" id="ARBA00011903"/>
    </source>
</evidence>
<keyword evidence="4" id="KW-0547">Nucleotide-binding</keyword>
<dbReference type="PANTHER" id="PTHR32309:SF13">
    <property type="entry name" value="FERRIC ENTEROBACTIN TRANSPORT PROTEIN FEPE"/>
    <property type="match status" value="1"/>
</dbReference>
<keyword evidence="7" id="KW-0829">Tyrosine-protein kinase</keyword>
<dbReference type="SUPFAM" id="SSF52540">
    <property type="entry name" value="P-loop containing nucleoside triphosphate hydrolases"/>
    <property type="match status" value="1"/>
</dbReference>